<feature type="compositionally biased region" description="Basic and acidic residues" evidence="6">
    <location>
        <begin position="501"/>
        <end position="511"/>
    </location>
</feature>
<gene>
    <name evidence="7" type="ORF">M9979_02915</name>
</gene>
<dbReference type="RefSeq" id="WP_254287841.1">
    <property type="nucleotide sequence ID" value="NZ_JAMLDY010000003.1"/>
</dbReference>
<evidence type="ECO:0000313" key="7">
    <source>
        <dbReference type="EMBL" id="MCP3733829.1"/>
    </source>
</evidence>
<dbReference type="Proteomes" id="UP001139486">
    <property type="component" value="Unassembled WGS sequence"/>
</dbReference>
<keyword evidence="3" id="KW-0732">Signal</keyword>
<organism evidence="7 8">
    <name type="scientific">Sphingomonas liriopis</name>
    <dbReference type="NCBI Taxonomy" id="2949094"/>
    <lineage>
        <taxon>Bacteria</taxon>
        <taxon>Pseudomonadati</taxon>
        <taxon>Pseudomonadota</taxon>
        <taxon>Alphaproteobacteria</taxon>
        <taxon>Sphingomonadales</taxon>
        <taxon>Sphingomonadaceae</taxon>
        <taxon>Sphingomonas</taxon>
    </lineage>
</organism>
<comment type="caution">
    <text evidence="7">The sequence shown here is derived from an EMBL/GenBank/DDBJ whole genome shotgun (WGS) entry which is preliminary data.</text>
</comment>
<evidence type="ECO:0000256" key="6">
    <source>
        <dbReference type="SAM" id="MobiDB-lite"/>
    </source>
</evidence>
<dbReference type="AlphaFoldDB" id="A0A9X2HQY6"/>
<protein>
    <submittedName>
        <fullName evidence="7">Peptidase S10</fullName>
    </submittedName>
</protein>
<evidence type="ECO:0000256" key="5">
    <source>
        <dbReference type="ARBA" id="ARBA00023180"/>
    </source>
</evidence>
<evidence type="ECO:0000256" key="1">
    <source>
        <dbReference type="ARBA" id="ARBA00022645"/>
    </source>
</evidence>
<sequence length="511" mass="54368">MSLADVPPPRRFVTQHVATIGGRKIAFTATAEESYVTNIEGEPTGRFFTFSYVKTGARDPNRPVLFLFNGGPGSASCWLQMGAMGPWRAFLDHSVNPSNVPPFGYSENPDSPLDVADLVFIDPVGTGFSHAAGAAEDSDFAGVDADADSVARFIEGWLQRNGRFTSPKFVLGESYGGFRAAMMPRALLGGIRYVGVMRGITLDGVIIVGAPLSLGANSGAAPATDAGIGGGALIPGMAITADYHRGGASAPDVATRYGEVSDYVGGPYADALRRLKDGALPQSVEAEVADRLALYTGVPAKTWIDRHLALSPPEYSALALAGSGLKVGLYDSRYTLPASHDGGDFVADDPAMAQYVPGIVAGFQQMIHDELKVDMPIPYEAIVWEGVFSRWNNRRAGVAPDQTYGDDLAIAMRRQPQLRVMLMTGYYDLLATPLATASSARAAGLPPERVTLHSYASGHMSYLGETAPQFGRDVRQFILDTLASHSSAAATPLPASPIRNDQPRTDRDHSK</sequence>
<keyword evidence="4" id="KW-0378">Hydrolase</keyword>
<dbReference type="Gene3D" id="3.40.50.1820">
    <property type="entry name" value="alpha/beta hydrolase"/>
    <property type="match status" value="1"/>
</dbReference>
<accession>A0A9X2HQY6</accession>
<dbReference type="InterPro" id="IPR029058">
    <property type="entry name" value="AB_hydrolase_fold"/>
</dbReference>
<proteinExistence type="predicted"/>
<keyword evidence="1" id="KW-0121">Carboxypeptidase</keyword>
<dbReference type="PANTHER" id="PTHR11802">
    <property type="entry name" value="SERINE PROTEASE FAMILY S10 SERINE CARBOXYPEPTIDASE"/>
    <property type="match status" value="1"/>
</dbReference>
<keyword evidence="5" id="KW-0325">Glycoprotein</keyword>
<keyword evidence="8" id="KW-1185">Reference proteome</keyword>
<dbReference type="GO" id="GO:0006508">
    <property type="term" value="P:proteolysis"/>
    <property type="evidence" value="ECO:0007669"/>
    <property type="project" value="UniProtKB-KW"/>
</dbReference>
<feature type="region of interest" description="Disordered" evidence="6">
    <location>
        <begin position="488"/>
        <end position="511"/>
    </location>
</feature>
<evidence type="ECO:0000256" key="4">
    <source>
        <dbReference type="ARBA" id="ARBA00022801"/>
    </source>
</evidence>
<dbReference type="Pfam" id="PF00450">
    <property type="entry name" value="Peptidase_S10"/>
    <property type="match status" value="1"/>
</dbReference>
<feature type="compositionally biased region" description="Low complexity" evidence="6">
    <location>
        <begin position="488"/>
        <end position="497"/>
    </location>
</feature>
<dbReference type="GO" id="GO:0004185">
    <property type="term" value="F:serine-type carboxypeptidase activity"/>
    <property type="evidence" value="ECO:0007669"/>
    <property type="project" value="InterPro"/>
</dbReference>
<keyword evidence="2" id="KW-0645">Protease</keyword>
<dbReference type="InterPro" id="IPR001563">
    <property type="entry name" value="Peptidase_S10"/>
</dbReference>
<evidence type="ECO:0000256" key="3">
    <source>
        <dbReference type="ARBA" id="ARBA00022729"/>
    </source>
</evidence>
<name>A0A9X2HQY6_9SPHN</name>
<dbReference type="EMBL" id="JAMLDY010000003">
    <property type="protein sequence ID" value="MCP3733829.1"/>
    <property type="molecule type" value="Genomic_DNA"/>
</dbReference>
<dbReference type="PANTHER" id="PTHR11802:SF3">
    <property type="entry name" value="RETINOID-INDUCIBLE SERINE CARBOXYPEPTIDASE"/>
    <property type="match status" value="1"/>
</dbReference>
<dbReference type="SUPFAM" id="SSF53474">
    <property type="entry name" value="alpha/beta-Hydrolases"/>
    <property type="match status" value="1"/>
</dbReference>
<reference evidence="7" key="1">
    <citation type="submission" date="2022-05" db="EMBL/GenBank/DDBJ databases">
        <title>Sphingomonas sp. strain RP10 Genome sequencing and assembly.</title>
        <authorList>
            <person name="Kim I."/>
        </authorList>
    </citation>
    <scope>NUCLEOTIDE SEQUENCE</scope>
    <source>
        <strain evidence="7">RP10</strain>
    </source>
</reference>
<evidence type="ECO:0000313" key="8">
    <source>
        <dbReference type="Proteomes" id="UP001139486"/>
    </source>
</evidence>
<evidence type="ECO:0000256" key="2">
    <source>
        <dbReference type="ARBA" id="ARBA00022670"/>
    </source>
</evidence>